<feature type="compositionally biased region" description="Basic and acidic residues" evidence="1">
    <location>
        <begin position="495"/>
        <end position="507"/>
    </location>
</feature>
<evidence type="ECO:0000256" key="1">
    <source>
        <dbReference type="SAM" id="MobiDB-lite"/>
    </source>
</evidence>
<reference evidence="2 3" key="1">
    <citation type="submission" date="2020-03" db="EMBL/GenBank/DDBJ databases">
        <title>Draft Genome Sequence of Cudoniella acicularis.</title>
        <authorList>
            <person name="Buettner E."/>
            <person name="Kellner H."/>
        </authorList>
    </citation>
    <scope>NUCLEOTIDE SEQUENCE [LARGE SCALE GENOMIC DNA]</scope>
    <source>
        <strain evidence="2 3">DSM 108380</strain>
    </source>
</reference>
<feature type="compositionally biased region" description="Polar residues" evidence="1">
    <location>
        <begin position="341"/>
        <end position="352"/>
    </location>
</feature>
<dbReference type="AlphaFoldDB" id="A0A8H4RHF5"/>
<feature type="compositionally biased region" description="Polar residues" evidence="1">
    <location>
        <begin position="373"/>
        <end position="383"/>
    </location>
</feature>
<evidence type="ECO:0000313" key="2">
    <source>
        <dbReference type="EMBL" id="KAF4628237.1"/>
    </source>
</evidence>
<protein>
    <submittedName>
        <fullName evidence="2">Uncharacterized protein</fullName>
    </submittedName>
</protein>
<feature type="region of interest" description="Disordered" evidence="1">
    <location>
        <begin position="125"/>
        <end position="146"/>
    </location>
</feature>
<feature type="compositionally biased region" description="Basic residues" evidence="1">
    <location>
        <begin position="126"/>
        <end position="136"/>
    </location>
</feature>
<proteinExistence type="predicted"/>
<sequence>MGWLACVASPAADVHHASRKDGASVFVGQRAISIHIDAGSGKSAPSEPISTPSRRLIVAAGAALRWADAGRDPPPCDDIKNFTTSALGLVAGRRSLQVCTSFVTAVLLFCSPLFLSLSPRADTLHSRPKSLTRQHRQSPSISPRGVQRFRRAGSQSPFNSLPVTFSFQDIHLLALKLLGTRERLSRNSPTRPLPASKSPSAFVAYGKSLKRVPETSYFGWLTRQSRHFFQRRRKSPDGTDTLFITTGIPVHRPPSYKNIILERRGKVADGSVNRNIASDLVMEALDGPNRQSGILSIINRDSLERINTDRSYTSISTMAATAVVSPASMYSNGPPPPYSGWSATTVHSTSGLVSPPESRRTSDNKTEPPPPIQTAQPHRQSLPSIHEALGPKPNPYASPVSASLPPAHNQLPYSQPQGPPIPRSYPPSDHAPYSTPVAPSQPRQASPPQPVHPHSNPFARPEPPPSSFPDAARHPSVANLQNPPPHNPYPGPRYEPPRYEQDPRAPERVVNGYPHHSHPPPQTGYAYNQPPSHVPAPHEPGYNQARFPSRDSRGLDDAWKGGEEDGSRISPFKQGLKRRYLVWDFENYLSSINVSSSALQNWSDHFHTITQEQQPRDPSGVPDRMPTLESCNEMLQHQDKIRLYLEKMRDMISQQHEHVAMMDQHMREHGGKGPGFYDDEMSMYGEDLKNQGYGGPESKKRRGVCAYEGLRRNNQV</sequence>
<dbReference type="OrthoDB" id="2162994at2759"/>
<feature type="region of interest" description="Disordered" evidence="1">
    <location>
        <begin position="341"/>
        <end position="570"/>
    </location>
</feature>
<dbReference type="EMBL" id="JAAMPI010000841">
    <property type="protein sequence ID" value="KAF4628237.1"/>
    <property type="molecule type" value="Genomic_DNA"/>
</dbReference>
<organism evidence="2 3">
    <name type="scientific">Cudoniella acicularis</name>
    <dbReference type="NCBI Taxonomy" id="354080"/>
    <lineage>
        <taxon>Eukaryota</taxon>
        <taxon>Fungi</taxon>
        <taxon>Dikarya</taxon>
        <taxon>Ascomycota</taxon>
        <taxon>Pezizomycotina</taxon>
        <taxon>Leotiomycetes</taxon>
        <taxon>Helotiales</taxon>
        <taxon>Tricladiaceae</taxon>
        <taxon>Cudoniella</taxon>
    </lineage>
</organism>
<feature type="compositionally biased region" description="Pro residues" evidence="1">
    <location>
        <begin position="482"/>
        <end position="494"/>
    </location>
</feature>
<comment type="caution">
    <text evidence="2">The sequence shown here is derived from an EMBL/GenBank/DDBJ whole genome shotgun (WGS) entry which is preliminary data.</text>
</comment>
<gene>
    <name evidence="2" type="ORF">G7Y89_g9919</name>
</gene>
<keyword evidence="3" id="KW-1185">Reference proteome</keyword>
<feature type="compositionally biased region" description="Basic and acidic residues" evidence="1">
    <location>
        <begin position="357"/>
        <end position="366"/>
    </location>
</feature>
<dbReference type="Proteomes" id="UP000566819">
    <property type="component" value="Unassembled WGS sequence"/>
</dbReference>
<feature type="region of interest" description="Disordered" evidence="1">
    <location>
        <begin position="688"/>
        <end position="716"/>
    </location>
</feature>
<evidence type="ECO:0000313" key="3">
    <source>
        <dbReference type="Proteomes" id="UP000566819"/>
    </source>
</evidence>
<feature type="compositionally biased region" description="Basic and acidic residues" evidence="1">
    <location>
        <begin position="548"/>
        <end position="567"/>
    </location>
</feature>
<accession>A0A8H4RHF5</accession>
<name>A0A8H4RHF5_9HELO</name>